<dbReference type="AlphaFoldDB" id="A0A7R9AZI1"/>
<gene>
    <name evidence="1" type="ORF">TSIB3V08_LOCUS7585</name>
</gene>
<protein>
    <recommendedName>
        <fullName evidence="2">Reverse transcriptase</fullName>
    </recommendedName>
</protein>
<proteinExistence type="predicted"/>
<organism evidence="1">
    <name type="scientific">Timema shepardi</name>
    <name type="common">Walking stick</name>
    <dbReference type="NCBI Taxonomy" id="629360"/>
    <lineage>
        <taxon>Eukaryota</taxon>
        <taxon>Metazoa</taxon>
        <taxon>Ecdysozoa</taxon>
        <taxon>Arthropoda</taxon>
        <taxon>Hexapoda</taxon>
        <taxon>Insecta</taxon>
        <taxon>Pterygota</taxon>
        <taxon>Neoptera</taxon>
        <taxon>Polyneoptera</taxon>
        <taxon>Phasmatodea</taxon>
        <taxon>Timematodea</taxon>
        <taxon>Timematoidea</taxon>
        <taxon>Timematidae</taxon>
        <taxon>Timema</taxon>
    </lineage>
</organism>
<reference evidence="1" key="1">
    <citation type="submission" date="2020-11" db="EMBL/GenBank/DDBJ databases">
        <authorList>
            <person name="Tran Van P."/>
        </authorList>
    </citation>
    <scope>NUCLEOTIDE SEQUENCE</scope>
</reference>
<sequence>MEIRRFHLPMRIIKTYHQVILLSIVGYGACVWAHRLNNVVPARAVRSIQRNVLLRLTGAYRTVATDALNVALGVWPLDLLVRKRATGYWKRKNNWEKVRILTSPEVETSEDVVVALLREWQRRWESSETGRRAYQLFPNVVERIDNAHLEPSPGLVQFITGKGPYPESLRKMGLVETDRCECGEVGTPEHVDLECARTLEIRPNQQEVQGRLVGDILRDPAHGRQHGKRMDGLENVSLDTCVLLVPGNFLTPCPPEIKVTVNKDVQITQLCIVTEPVVYHMSCHVSTTRFALLLGVEHSLRSCRQELRPKQVKVQSLAFSATFACHCLNRAAVFPLFDSNLTLV</sequence>
<accession>A0A7R9AZI1</accession>
<evidence type="ECO:0000313" key="1">
    <source>
        <dbReference type="EMBL" id="CAD7263508.1"/>
    </source>
</evidence>
<evidence type="ECO:0008006" key="2">
    <source>
        <dbReference type="Google" id="ProtNLM"/>
    </source>
</evidence>
<dbReference type="EMBL" id="OC003617">
    <property type="protein sequence ID" value="CAD7263508.1"/>
    <property type="molecule type" value="Genomic_DNA"/>
</dbReference>
<name>A0A7R9AZI1_TIMSH</name>